<evidence type="ECO:0000256" key="4">
    <source>
        <dbReference type="SAM" id="MobiDB-lite"/>
    </source>
</evidence>
<name>A0AAD2FN02_9STRA</name>
<organism evidence="5 6">
    <name type="scientific">Cylindrotheca closterium</name>
    <dbReference type="NCBI Taxonomy" id="2856"/>
    <lineage>
        <taxon>Eukaryota</taxon>
        <taxon>Sar</taxon>
        <taxon>Stramenopiles</taxon>
        <taxon>Ochrophyta</taxon>
        <taxon>Bacillariophyta</taxon>
        <taxon>Bacillariophyceae</taxon>
        <taxon>Bacillariophycidae</taxon>
        <taxon>Bacillariales</taxon>
        <taxon>Bacillariaceae</taxon>
        <taxon>Cylindrotheca</taxon>
    </lineage>
</organism>
<keyword evidence="2" id="KW-0479">Metal-binding</keyword>
<gene>
    <name evidence="5" type="ORF">CYCCA115_LOCUS10781</name>
</gene>
<dbReference type="Proteomes" id="UP001295423">
    <property type="component" value="Unassembled WGS sequence"/>
</dbReference>
<feature type="region of interest" description="Disordered" evidence="4">
    <location>
        <begin position="92"/>
        <end position="119"/>
    </location>
</feature>
<evidence type="ECO:0000256" key="1">
    <source>
        <dbReference type="ARBA" id="ARBA00007818"/>
    </source>
</evidence>
<keyword evidence="6" id="KW-1185">Reference proteome</keyword>
<dbReference type="EMBL" id="CAKOGP040001714">
    <property type="protein sequence ID" value="CAJ1946674.1"/>
    <property type="molecule type" value="Genomic_DNA"/>
</dbReference>
<accession>A0AAD2FN02</accession>
<evidence type="ECO:0000313" key="6">
    <source>
        <dbReference type="Proteomes" id="UP001295423"/>
    </source>
</evidence>
<protein>
    <submittedName>
        <fullName evidence="5">Uncharacterized protein</fullName>
    </submittedName>
</protein>
<dbReference type="GO" id="GO:0008270">
    <property type="term" value="F:zinc ion binding"/>
    <property type="evidence" value="ECO:0007669"/>
    <property type="project" value="TreeGrafter"/>
</dbReference>
<feature type="region of interest" description="Disordered" evidence="4">
    <location>
        <begin position="33"/>
        <end position="66"/>
    </location>
</feature>
<evidence type="ECO:0000256" key="3">
    <source>
        <dbReference type="ARBA" id="ARBA00022833"/>
    </source>
</evidence>
<sequence length="190" mass="21142">MVLYLLYFKAELENVGEVKLRTHGIHLRISVRNPQDGNETRDNVIVDPSEPLEPEGGESSSKEGPHHFRLKWEGSKKSSTLQVLSEAEAATALKKSKKKKNKGNKANDDGTPRSYTADDAGDWVPILAMECRGLEPYAFSPMKDEFVVMSEGGTIFDDDIELGDGDWAEYDAENDAPISMEDISFKFEAL</sequence>
<dbReference type="PANTHER" id="PTHR12857">
    <property type="entry name" value="CXXC MOTIF CONTAINING ZINC BINDING PROTEIN"/>
    <property type="match status" value="1"/>
</dbReference>
<dbReference type="PANTHER" id="PTHR12857:SF0">
    <property type="entry name" value="CXXC MOTIF CONTAINING ZINC BINDING PROTEIN"/>
    <property type="match status" value="1"/>
</dbReference>
<dbReference type="InterPro" id="IPR008584">
    <property type="entry name" value="CXXC_Zn-binding_euk"/>
</dbReference>
<reference evidence="5" key="1">
    <citation type="submission" date="2023-08" db="EMBL/GenBank/DDBJ databases">
        <authorList>
            <person name="Audoor S."/>
            <person name="Bilcke G."/>
        </authorList>
    </citation>
    <scope>NUCLEOTIDE SEQUENCE</scope>
</reference>
<dbReference type="SUPFAM" id="SSF141678">
    <property type="entry name" value="MAL13P1.257-like"/>
    <property type="match status" value="1"/>
</dbReference>
<proteinExistence type="inferred from homology"/>
<comment type="similarity">
    <text evidence="1">Belongs to the UPF0587 family.</text>
</comment>
<keyword evidence="3" id="KW-0862">Zinc</keyword>
<evidence type="ECO:0000313" key="5">
    <source>
        <dbReference type="EMBL" id="CAJ1946674.1"/>
    </source>
</evidence>
<feature type="compositionally biased region" description="Basic residues" evidence="4">
    <location>
        <begin position="94"/>
        <end position="103"/>
    </location>
</feature>
<dbReference type="Pfam" id="PF05907">
    <property type="entry name" value="CXXC_Zn-b_euk"/>
    <property type="match status" value="1"/>
</dbReference>
<evidence type="ECO:0000256" key="2">
    <source>
        <dbReference type="ARBA" id="ARBA00022723"/>
    </source>
</evidence>
<comment type="caution">
    <text evidence="5">The sequence shown here is derived from an EMBL/GenBank/DDBJ whole genome shotgun (WGS) entry which is preliminary data.</text>
</comment>
<dbReference type="AlphaFoldDB" id="A0AAD2FN02"/>